<feature type="transmembrane region" description="Helical" evidence="1">
    <location>
        <begin position="167"/>
        <end position="191"/>
    </location>
</feature>
<evidence type="ECO:0000313" key="2">
    <source>
        <dbReference type="EMBL" id="MFD0790730.1"/>
    </source>
</evidence>
<keyword evidence="1" id="KW-0812">Transmembrane</keyword>
<sequence>MTDASAKDARTAWFIGGGLLTACALFPLATQGLFVPGIGFVSAALWAASLFVFALGVRGRGSVVARRPLGVTALLVAALLPVTGTVVWSIVPALPQGSWPIPIGDVMQIALIAALVVATVQIARAGVVPAKVRWMPLIVLVAATAMQAIVVAVALNSSSVGPAALPLVYTAGVIAVAAAQLVLGIAALVLAPQLETVTPPAPVQVYPPAPQESTGR</sequence>
<evidence type="ECO:0000313" key="3">
    <source>
        <dbReference type="Proteomes" id="UP001597055"/>
    </source>
</evidence>
<protein>
    <submittedName>
        <fullName evidence="2">Uncharacterized protein</fullName>
    </submittedName>
</protein>
<feature type="transmembrane region" description="Helical" evidence="1">
    <location>
        <begin position="134"/>
        <end position="155"/>
    </location>
</feature>
<accession>A0ABW3AIX0</accession>
<evidence type="ECO:0000256" key="1">
    <source>
        <dbReference type="SAM" id="Phobius"/>
    </source>
</evidence>
<dbReference type="EMBL" id="JBHTII010000001">
    <property type="protein sequence ID" value="MFD0790730.1"/>
    <property type="molecule type" value="Genomic_DNA"/>
</dbReference>
<feature type="transmembrane region" description="Helical" evidence="1">
    <location>
        <begin position="69"/>
        <end position="94"/>
    </location>
</feature>
<proteinExistence type="predicted"/>
<dbReference type="Proteomes" id="UP001597055">
    <property type="component" value="Unassembled WGS sequence"/>
</dbReference>
<organism evidence="2 3">
    <name type="scientific">Microbacterium insulae</name>
    <dbReference type="NCBI Taxonomy" id="483014"/>
    <lineage>
        <taxon>Bacteria</taxon>
        <taxon>Bacillati</taxon>
        <taxon>Actinomycetota</taxon>
        <taxon>Actinomycetes</taxon>
        <taxon>Micrococcales</taxon>
        <taxon>Microbacteriaceae</taxon>
        <taxon>Microbacterium</taxon>
    </lineage>
</organism>
<dbReference type="RefSeq" id="WP_204978544.1">
    <property type="nucleotide sequence ID" value="NZ_JBHTII010000001.1"/>
</dbReference>
<name>A0ABW3AIX0_9MICO</name>
<dbReference type="PROSITE" id="PS51257">
    <property type="entry name" value="PROKAR_LIPOPROTEIN"/>
    <property type="match status" value="1"/>
</dbReference>
<feature type="transmembrane region" description="Helical" evidence="1">
    <location>
        <begin position="12"/>
        <end position="29"/>
    </location>
</feature>
<gene>
    <name evidence="2" type="ORF">ACFQ0P_09980</name>
</gene>
<keyword evidence="1" id="KW-0472">Membrane</keyword>
<reference evidence="3" key="1">
    <citation type="journal article" date="2019" name="Int. J. Syst. Evol. Microbiol.">
        <title>The Global Catalogue of Microorganisms (GCM) 10K type strain sequencing project: providing services to taxonomists for standard genome sequencing and annotation.</title>
        <authorList>
            <consortium name="The Broad Institute Genomics Platform"/>
            <consortium name="The Broad Institute Genome Sequencing Center for Infectious Disease"/>
            <person name="Wu L."/>
            <person name="Ma J."/>
        </authorList>
    </citation>
    <scope>NUCLEOTIDE SEQUENCE [LARGE SCALE GENOMIC DNA]</scope>
    <source>
        <strain evidence="3">CCUG 54523</strain>
    </source>
</reference>
<keyword evidence="1" id="KW-1133">Transmembrane helix</keyword>
<keyword evidence="3" id="KW-1185">Reference proteome</keyword>
<comment type="caution">
    <text evidence="2">The sequence shown here is derived from an EMBL/GenBank/DDBJ whole genome shotgun (WGS) entry which is preliminary data.</text>
</comment>
<feature type="transmembrane region" description="Helical" evidence="1">
    <location>
        <begin position="106"/>
        <end position="127"/>
    </location>
</feature>
<feature type="transmembrane region" description="Helical" evidence="1">
    <location>
        <begin position="35"/>
        <end position="57"/>
    </location>
</feature>